<feature type="region of interest" description="Disordered" evidence="1">
    <location>
        <begin position="278"/>
        <end position="537"/>
    </location>
</feature>
<feature type="compositionally biased region" description="Basic residues" evidence="1">
    <location>
        <begin position="286"/>
        <end position="297"/>
    </location>
</feature>
<reference evidence="3" key="1">
    <citation type="submission" date="2016-04" db="EMBL/GenBank/DDBJ databases">
        <authorList>
            <person name="Guldener U."/>
            <person name="Guldener U."/>
        </authorList>
    </citation>
    <scope>NUCLEOTIDE SEQUENCE [LARGE SCALE GENOMIC DNA]</scope>
    <source>
        <strain evidence="3">UB2112</strain>
    </source>
</reference>
<evidence type="ECO:0000313" key="3">
    <source>
        <dbReference type="Proteomes" id="UP000179920"/>
    </source>
</evidence>
<feature type="compositionally biased region" description="Basic and acidic residues" evidence="1">
    <location>
        <begin position="390"/>
        <end position="405"/>
    </location>
</feature>
<sequence>MLARSCSRLLALSSTRVVVPRSVARLAAPGLVWTTPAVRSFASAAPALNRDNSERHQSAAPEGDEYSSTYRLNYLFTERLDPSQEFIITQMRDSEIDHLPIVFESGKQWQLLDRPFTFPRRDRGEMQAGSKPYFGIGDYVYNTFHFPSIYHLKRFNREIAEKLETKARLVVPIGFLDARSRTYTVGLPAYIGISPPYPSQENSRRILKLFDKYRSKDTPAEEKKAIMNELRTYIIPRGLRKLAWVYSRYLIKLYESLQEVTIEQILADEVRFRINGELDSEPAPQHKGHAAQRPKKRPEKDEKAKPADGLQADNPRLPEADTFVAPDGDAHKGGKDEALEDHVPFPKPSAEEMGMKRMGGSPRRSPEPAKNLQADDPKLPEAGTFIAPDGDAHKADGGEKLEDRVPFPQQSAEEMWNPKPVSSQPERLQADDPKLPEAGTFVAPDGDAHKADGGEKLEDRVPFPQQSAEEMWNPKPVSSQPERLQADDPKLPEAGTFVAPDGGAHKPSKGEGDALEEHVPFPKPSAEEMGIKRPTEG</sequence>
<feature type="compositionally biased region" description="Basic and acidic residues" evidence="1">
    <location>
        <begin position="446"/>
        <end position="461"/>
    </location>
</feature>
<dbReference type="Proteomes" id="UP000179920">
    <property type="component" value="Chromosome I"/>
</dbReference>
<name>A0A1K0FW82_9BASI</name>
<organism evidence="2 3">
    <name type="scientific">Ustilago bromivora</name>
    <dbReference type="NCBI Taxonomy" id="307758"/>
    <lineage>
        <taxon>Eukaryota</taxon>
        <taxon>Fungi</taxon>
        <taxon>Dikarya</taxon>
        <taxon>Basidiomycota</taxon>
        <taxon>Ustilaginomycotina</taxon>
        <taxon>Ustilaginomycetes</taxon>
        <taxon>Ustilaginales</taxon>
        <taxon>Ustilaginaceae</taxon>
        <taxon>Ustilago</taxon>
    </lineage>
</organism>
<evidence type="ECO:0000256" key="1">
    <source>
        <dbReference type="SAM" id="MobiDB-lite"/>
    </source>
</evidence>
<dbReference type="AlphaFoldDB" id="A0A1K0FW82"/>
<dbReference type="EMBL" id="LT558117">
    <property type="protein sequence ID" value="SAM64557.1"/>
    <property type="molecule type" value="Genomic_DNA"/>
</dbReference>
<feature type="compositionally biased region" description="Basic and acidic residues" evidence="1">
    <location>
        <begin position="508"/>
        <end position="537"/>
    </location>
</feature>
<feature type="compositionally biased region" description="Basic and acidic residues" evidence="1">
    <location>
        <begin position="328"/>
        <end position="355"/>
    </location>
</feature>
<protein>
    <submittedName>
        <fullName evidence="2">Uncharacterized protein</fullName>
    </submittedName>
</protein>
<proteinExistence type="predicted"/>
<accession>A0A1K0FW82</accession>
<dbReference type="OrthoDB" id="2552414at2759"/>
<gene>
    <name evidence="2" type="ORF">UBRO_12273</name>
</gene>
<evidence type="ECO:0000313" key="2">
    <source>
        <dbReference type="EMBL" id="SAM64557.1"/>
    </source>
</evidence>